<keyword evidence="2" id="KW-0812">Transmembrane</keyword>
<feature type="transmembrane region" description="Helical" evidence="2">
    <location>
        <begin position="310"/>
        <end position="330"/>
    </location>
</feature>
<dbReference type="EMBL" id="SUMG01000002">
    <property type="protein sequence ID" value="NBG87488.1"/>
    <property type="molecule type" value="Genomic_DNA"/>
</dbReference>
<keyword evidence="5" id="KW-1185">Reference proteome</keyword>
<accession>A0AA43XIM3</accession>
<evidence type="ECO:0000313" key="5">
    <source>
        <dbReference type="Proteomes" id="UP000449710"/>
    </source>
</evidence>
<comment type="caution">
    <text evidence="4">The sequence shown here is derived from an EMBL/GenBank/DDBJ whole genome shotgun (WGS) entry which is preliminary data.</text>
</comment>
<evidence type="ECO:0000259" key="3">
    <source>
        <dbReference type="Pfam" id="PF20047"/>
    </source>
</evidence>
<dbReference type="AlphaFoldDB" id="A0AA43XIM3"/>
<feature type="compositionally biased region" description="Basic and acidic residues" evidence="1">
    <location>
        <begin position="623"/>
        <end position="640"/>
    </location>
</feature>
<name>A0AA43XIM3_9CLOT</name>
<feature type="transmembrane region" description="Helical" evidence="2">
    <location>
        <begin position="283"/>
        <end position="304"/>
    </location>
</feature>
<dbReference type="RefSeq" id="WP_160718943.1">
    <property type="nucleotide sequence ID" value="NZ_SUMG01000002.1"/>
</dbReference>
<keyword evidence="2" id="KW-1133">Transmembrane helix</keyword>
<evidence type="ECO:0000256" key="2">
    <source>
        <dbReference type="SAM" id="Phobius"/>
    </source>
</evidence>
<protein>
    <recommendedName>
        <fullName evidence="3">DUF6449 domain-containing protein</fullName>
    </recommendedName>
</protein>
<dbReference type="PANTHER" id="PTHR39177">
    <property type="entry name" value="ABC TRANSPORTER PERMEASE YTRC-RELATED"/>
    <property type="match status" value="1"/>
</dbReference>
<dbReference type="InterPro" id="IPR045611">
    <property type="entry name" value="DUF6449"/>
</dbReference>
<proteinExistence type="predicted"/>
<feature type="region of interest" description="Disordered" evidence="1">
    <location>
        <begin position="614"/>
        <end position="640"/>
    </location>
</feature>
<feature type="transmembrane region" description="Helical" evidence="2">
    <location>
        <begin position="342"/>
        <end position="361"/>
    </location>
</feature>
<feature type="transmembrane region" description="Helical" evidence="2">
    <location>
        <begin position="150"/>
        <end position="171"/>
    </location>
</feature>
<organism evidence="4 5">
    <name type="scientific">Isachenkonia alkalipeptolytica</name>
    <dbReference type="NCBI Taxonomy" id="2565777"/>
    <lineage>
        <taxon>Bacteria</taxon>
        <taxon>Bacillati</taxon>
        <taxon>Bacillota</taxon>
        <taxon>Clostridia</taxon>
        <taxon>Eubacteriales</taxon>
        <taxon>Clostridiaceae</taxon>
        <taxon>Isachenkonia</taxon>
    </lineage>
</organism>
<evidence type="ECO:0000256" key="1">
    <source>
        <dbReference type="SAM" id="MobiDB-lite"/>
    </source>
</evidence>
<dbReference type="PANTHER" id="PTHR39177:SF1">
    <property type="entry name" value="ABC TRANSPORTER PERMEASE YTRC-RELATED"/>
    <property type="match status" value="1"/>
</dbReference>
<feature type="transmembrane region" description="Helical" evidence="2">
    <location>
        <begin position="72"/>
        <end position="90"/>
    </location>
</feature>
<gene>
    <name evidence="4" type="ORF">ISALK_03150</name>
</gene>
<reference evidence="4 5" key="1">
    <citation type="submission" date="2019-04" db="EMBL/GenBank/DDBJ databases">
        <title>Isachenkonia alkalipeptolytica gen. nov. sp. nov. a new anaerobic, alkiliphilic organothrophic bacterium capable to reduce synthesized ferrihydrite isolated from a soda lake.</title>
        <authorList>
            <person name="Toshchakov S.V."/>
            <person name="Zavarzina D.G."/>
            <person name="Zhilina T.N."/>
            <person name="Kostrikina N.A."/>
            <person name="Kublanov I.V."/>
        </authorList>
    </citation>
    <scope>NUCLEOTIDE SEQUENCE [LARGE SCALE GENOMIC DNA]</scope>
    <source>
        <strain evidence="4 5">Z-1701</strain>
    </source>
</reference>
<dbReference type="InterPro" id="IPR053046">
    <property type="entry name" value="ABC-5_transporter"/>
</dbReference>
<feature type="domain" description="DUF6449" evidence="3">
    <location>
        <begin position="441"/>
        <end position="525"/>
    </location>
</feature>
<feature type="transmembrane region" description="Helical" evidence="2">
    <location>
        <begin position="183"/>
        <end position="203"/>
    </location>
</feature>
<keyword evidence="2" id="KW-0472">Membrane</keyword>
<evidence type="ECO:0000313" key="4">
    <source>
        <dbReference type="EMBL" id="NBG87488.1"/>
    </source>
</evidence>
<feature type="transmembrane region" description="Helical" evidence="2">
    <location>
        <begin position="110"/>
        <end position="138"/>
    </location>
</feature>
<feature type="transmembrane region" description="Helical" evidence="2">
    <location>
        <begin position="20"/>
        <end position="41"/>
    </location>
</feature>
<dbReference type="Pfam" id="PF20047">
    <property type="entry name" value="DUF6449"/>
    <property type="match status" value="1"/>
</dbReference>
<dbReference type="Proteomes" id="UP000449710">
    <property type="component" value="Unassembled WGS sequence"/>
</dbReference>
<sequence length="696" mass="79614">MKSIKSYFDKGIMLNECKRLYWVPILYFIGLFISIPLQILLEIQRYAPDLEENRQYLRITENILEFRHPGTVIMLFVVPVAVGLLLYRYLQDRNNSDMIHSLPIRRETLYVSHGAVGVLFLLFPLLLTTGITALIHQIAGLEFIFTLQELWIWSGTILLMGLVLYGSTIFVGMVTGMTIAQGILTYIVLFLPVGLHQLIVYNMEFYLYGFSWERYGGLSAALMQRLSPLVRIGMLSGEALSRGEILAYSLFVVGILFIGLLIYKQRKLENNLQVIVFTPLKHLFKYGVTFSVMLLAGMYFYSASNGSMQWVWFGYGLFALLGYGIAEAVIQKSVRILSMKMLRGLVLYTGVMLLTIGFLTLDVTGFERRMPEKEEVQSVYIGFHPHDYQAMKNYGGSDGAFREGENIARVMEFHQMLIDYKGDIQNSGGTSLEDRPFYIVYELKEGENLTRHYHSVPREIYEEAYGALIESQEYKYSRYPVLSIPPEDFQRATIRGYTNDSQTSLLDPEQITGLVEALQKDLLEAGHEALYNQEVWGGVTLLLEEGKEVPSLYGPGMDNELHVTWSKEFNETEKWLEEEGLLEEVRLTGDQVAYMVVEPFEGSAQVFYGDSLEGEAGANQGEGKGEDQQEEAGEVRRYETRDDEEIEAALRLSENGWRDKRTYGYRVGYYDEGGNQILLESFRKDRVPTFVEAFYQ</sequence>
<feature type="transmembrane region" description="Helical" evidence="2">
    <location>
        <begin position="245"/>
        <end position="263"/>
    </location>
</feature>